<reference evidence="1 2" key="1">
    <citation type="journal article" date="2013" name="PLoS ONE">
        <title>Enrichment and Genome Sequence of the Group I.1a Ammonia-Oxidizing Archaeon ?Ca. Nitrosotenuis uzonensis? Representing a Clade Globally.</title>
        <authorList>
            <person name="Lebedeva E.V."/>
            <person name="Hatzenpichler R."/>
            <person name="Pelletier E."/>
            <person name="Schuster N."/>
            <person name="Hauzmayer S."/>
            <person name="Bulaev A."/>
            <person name="Grigor'eva N.V."/>
            <person name="Galushko A."/>
            <person name="Schmid M."/>
            <person name="Palatinszky M."/>
            <person name="Le Paslier D."/>
            <person name="Daims H."/>
            <person name="Wagner M."/>
        </authorList>
    </citation>
    <scope>NUCLEOTIDE SEQUENCE [LARGE SCALE GENOMIC DNA]</scope>
    <source>
        <strain evidence="1 2">N4</strain>
    </source>
</reference>
<dbReference type="RefSeq" id="WP_048194354.1">
    <property type="nucleotide sequence ID" value="NZ_CBTY010000006.1"/>
</dbReference>
<evidence type="ECO:0000313" key="2">
    <source>
        <dbReference type="Proteomes" id="UP000018159"/>
    </source>
</evidence>
<organism evidence="1 2">
    <name type="scientific">Candidatus Nitrosotenuis uzonensis</name>
    <dbReference type="NCBI Taxonomy" id="1407055"/>
    <lineage>
        <taxon>Archaea</taxon>
        <taxon>Nitrososphaerota</taxon>
        <taxon>Candidatus Nitrosotenuis</taxon>
    </lineage>
</organism>
<dbReference type="EMBL" id="CBTY010000006">
    <property type="protein sequence ID" value="CDI05011.1"/>
    <property type="molecule type" value="Genomic_DNA"/>
</dbReference>
<evidence type="ECO:0000313" key="1">
    <source>
        <dbReference type="EMBL" id="CDI05011.1"/>
    </source>
</evidence>
<comment type="caution">
    <text evidence="1">The sequence shown here is derived from an EMBL/GenBank/DDBJ whole genome shotgun (WGS) entry which is preliminary data.</text>
</comment>
<sequence length="89" mass="10900">MIIFDYNPQFFKLHPEYTREELLKLQEDILAVISEGSDDIERDLNSKMDRYHIHVILRECHDRKLIQREKLGYEIIKGDKVPRYRYFTI</sequence>
<name>V6AQJ6_9ARCH</name>
<keyword evidence="2" id="KW-1185">Reference proteome</keyword>
<gene>
    <name evidence="1" type="ORF">NITUZ_140086</name>
</gene>
<dbReference type="Proteomes" id="UP000018159">
    <property type="component" value="Unassembled WGS sequence"/>
</dbReference>
<accession>V6AQJ6</accession>
<proteinExistence type="predicted"/>
<dbReference type="AlphaFoldDB" id="V6AQJ6"/>
<protein>
    <submittedName>
        <fullName evidence="1">Uncharacterized protein</fullName>
    </submittedName>
</protein>